<evidence type="ECO:0000259" key="1">
    <source>
        <dbReference type="Pfam" id="PF08708"/>
    </source>
</evidence>
<protein>
    <recommendedName>
        <fullName evidence="1">Primase C-terminal 1 domain-containing protein</fullName>
    </recommendedName>
</protein>
<dbReference type="RefSeq" id="WP_185677192.1">
    <property type="nucleotide sequence ID" value="NZ_JACHVB010000063.1"/>
</dbReference>
<dbReference type="EMBL" id="JACHVB010000063">
    <property type="protein sequence ID" value="MBC2596282.1"/>
    <property type="molecule type" value="Genomic_DNA"/>
</dbReference>
<gene>
    <name evidence="2" type="ORF">H5P28_18600</name>
</gene>
<evidence type="ECO:0000313" key="2">
    <source>
        <dbReference type="EMBL" id="MBC2596282.1"/>
    </source>
</evidence>
<proteinExistence type="predicted"/>
<reference evidence="2 3" key="1">
    <citation type="submission" date="2020-07" db="EMBL/GenBank/DDBJ databases">
        <authorList>
            <person name="Feng X."/>
        </authorList>
    </citation>
    <scope>NUCLEOTIDE SEQUENCE [LARGE SCALE GENOMIC DNA]</scope>
    <source>
        <strain evidence="2 3">JCM31066</strain>
    </source>
</reference>
<name>A0A842HIQ0_9BACT</name>
<dbReference type="Pfam" id="PF08708">
    <property type="entry name" value="PriCT_1"/>
    <property type="match status" value="1"/>
</dbReference>
<keyword evidence="3" id="KW-1185">Reference proteome</keyword>
<dbReference type="AlphaFoldDB" id="A0A842HIQ0"/>
<sequence length="124" mass="14352">MDRKSKARAYLETCPPAISGQGGHNQTFKVACALVQRFLLSREEALEQLRMYNLRCEPPWSEKELAHKVDDALKAQPLRPSRHRLPRTLPEMIPIRPYKYPPSIVLKKIERTRSTDTSPIDKED</sequence>
<accession>A0A842HIQ0</accession>
<dbReference type="Proteomes" id="UP000546464">
    <property type="component" value="Unassembled WGS sequence"/>
</dbReference>
<comment type="caution">
    <text evidence="2">The sequence shown here is derived from an EMBL/GenBank/DDBJ whole genome shotgun (WGS) entry which is preliminary data.</text>
</comment>
<dbReference type="InterPro" id="IPR014820">
    <property type="entry name" value="PriCT_1"/>
</dbReference>
<evidence type="ECO:0000313" key="3">
    <source>
        <dbReference type="Proteomes" id="UP000546464"/>
    </source>
</evidence>
<organism evidence="2 3">
    <name type="scientific">Ruficoccus amylovorans</name>
    <dbReference type="NCBI Taxonomy" id="1804625"/>
    <lineage>
        <taxon>Bacteria</taxon>
        <taxon>Pseudomonadati</taxon>
        <taxon>Verrucomicrobiota</taxon>
        <taxon>Opitutia</taxon>
        <taxon>Puniceicoccales</taxon>
        <taxon>Cerasicoccaceae</taxon>
        <taxon>Ruficoccus</taxon>
    </lineage>
</organism>
<feature type="domain" description="Primase C-terminal 1" evidence="1">
    <location>
        <begin position="22"/>
        <end position="69"/>
    </location>
</feature>